<feature type="compositionally biased region" description="Basic residues" evidence="1">
    <location>
        <begin position="79"/>
        <end position="92"/>
    </location>
</feature>
<evidence type="ECO:0000313" key="2">
    <source>
        <dbReference type="EMBL" id="VDM71988.1"/>
    </source>
</evidence>
<keyword evidence="3" id="KW-1185">Reference proteome</keyword>
<feature type="compositionally biased region" description="Basic and acidic residues" evidence="1">
    <location>
        <begin position="1"/>
        <end position="18"/>
    </location>
</feature>
<dbReference type="AlphaFoldDB" id="A0A3P7KXQ5"/>
<organism evidence="2 3">
    <name type="scientific">Strongylus vulgaris</name>
    <name type="common">Blood worm</name>
    <dbReference type="NCBI Taxonomy" id="40348"/>
    <lineage>
        <taxon>Eukaryota</taxon>
        <taxon>Metazoa</taxon>
        <taxon>Ecdysozoa</taxon>
        <taxon>Nematoda</taxon>
        <taxon>Chromadorea</taxon>
        <taxon>Rhabditida</taxon>
        <taxon>Rhabditina</taxon>
        <taxon>Rhabditomorpha</taxon>
        <taxon>Strongyloidea</taxon>
        <taxon>Strongylidae</taxon>
        <taxon>Strongylus</taxon>
    </lineage>
</organism>
<evidence type="ECO:0000313" key="3">
    <source>
        <dbReference type="Proteomes" id="UP000270094"/>
    </source>
</evidence>
<sequence>MISEEMKNCFRENEENQRQTKKHTAKVEASSKLCDFEEDQPISYKGATEHEATTEWIEYCREQANKEILDSKNCTNAQKKPKKKKSSIKKKPASGEPKACPKTEDKETSTTTKDHSCFAKGIKNIENQQDLQTINEEEQNHTKMHTSEEINEDYPVRPIAAYLEMRAQQAREYRGDLSEFFHILFFAKISGDGRKT</sequence>
<accession>A0A3P7KXQ5</accession>
<proteinExistence type="predicted"/>
<protein>
    <submittedName>
        <fullName evidence="2">Uncharacterized protein</fullName>
    </submittedName>
</protein>
<feature type="region of interest" description="Disordered" evidence="1">
    <location>
        <begin position="70"/>
        <end position="114"/>
    </location>
</feature>
<gene>
    <name evidence="2" type="ORF">SVUK_LOCUS6986</name>
</gene>
<evidence type="ECO:0000256" key="1">
    <source>
        <dbReference type="SAM" id="MobiDB-lite"/>
    </source>
</evidence>
<dbReference type="Proteomes" id="UP000270094">
    <property type="component" value="Unassembled WGS sequence"/>
</dbReference>
<feature type="region of interest" description="Disordered" evidence="1">
    <location>
        <begin position="1"/>
        <end position="32"/>
    </location>
</feature>
<feature type="compositionally biased region" description="Basic and acidic residues" evidence="1">
    <location>
        <begin position="99"/>
        <end position="114"/>
    </location>
</feature>
<reference evidence="2 3" key="1">
    <citation type="submission" date="2018-11" db="EMBL/GenBank/DDBJ databases">
        <authorList>
            <consortium name="Pathogen Informatics"/>
        </authorList>
    </citation>
    <scope>NUCLEOTIDE SEQUENCE [LARGE SCALE GENOMIC DNA]</scope>
</reference>
<dbReference type="EMBL" id="UYYB01023039">
    <property type="protein sequence ID" value="VDM71988.1"/>
    <property type="molecule type" value="Genomic_DNA"/>
</dbReference>
<name>A0A3P7KXQ5_STRVU</name>